<evidence type="ECO:0000256" key="1">
    <source>
        <dbReference type="ARBA" id="ARBA00022428"/>
    </source>
</evidence>
<evidence type="ECO:0000256" key="2">
    <source>
        <dbReference type="ARBA" id="ARBA00022598"/>
    </source>
</evidence>
<comment type="similarity">
    <text evidence="5">Belongs to the ATP-dependent AMP-binding enzyme family. MenE subfamily.</text>
</comment>
<dbReference type="Gene3D" id="3.30.300.30">
    <property type="match status" value="1"/>
</dbReference>
<keyword evidence="3 5" id="KW-0547">Nucleotide-binding</keyword>
<dbReference type="Pfam" id="PF13193">
    <property type="entry name" value="AMP-binding_C"/>
    <property type="match status" value="1"/>
</dbReference>
<organism evidence="8 9">
    <name type="scientific">Alteribacillus iranensis</name>
    <dbReference type="NCBI Taxonomy" id="930128"/>
    <lineage>
        <taxon>Bacteria</taxon>
        <taxon>Bacillati</taxon>
        <taxon>Bacillota</taxon>
        <taxon>Bacilli</taxon>
        <taxon>Bacillales</taxon>
        <taxon>Bacillaceae</taxon>
        <taxon>Alteribacillus</taxon>
    </lineage>
</organism>
<comment type="function">
    <text evidence="5">Converts 2-succinylbenzoate (OSB) to 2-succinylbenzoyl-CoA (OSB-CoA).</text>
</comment>
<dbReference type="InterPro" id="IPR042099">
    <property type="entry name" value="ANL_N_sf"/>
</dbReference>
<dbReference type="AlphaFoldDB" id="A0A1I1ZZY2"/>
<feature type="domain" description="AMP-binding enzyme C-terminal" evidence="7">
    <location>
        <begin position="401"/>
        <end position="477"/>
    </location>
</feature>
<dbReference type="FunFam" id="3.30.300.30:FF:000008">
    <property type="entry name" value="2,3-dihydroxybenzoate-AMP ligase"/>
    <property type="match status" value="1"/>
</dbReference>
<evidence type="ECO:0000256" key="4">
    <source>
        <dbReference type="ARBA" id="ARBA00022840"/>
    </source>
</evidence>
<dbReference type="STRING" id="930128.SAMN05192532_101564"/>
<keyword evidence="2 5" id="KW-0436">Ligase</keyword>
<dbReference type="PROSITE" id="PS00455">
    <property type="entry name" value="AMP_BINDING"/>
    <property type="match status" value="1"/>
</dbReference>
<evidence type="ECO:0000259" key="6">
    <source>
        <dbReference type="Pfam" id="PF00501"/>
    </source>
</evidence>
<dbReference type="UniPathway" id="UPA01057">
    <property type="reaction ID" value="UER00166"/>
</dbReference>
<evidence type="ECO:0000256" key="5">
    <source>
        <dbReference type="HAMAP-Rule" id="MF_00731"/>
    </source>
</evidence>
<dbReference type="EC" id="6.2.1.26" evidence="5"/>
<proteinExistence type="inferred from homology"/>
<dbReference type="InterPro" id="IPR010192">
    <property type="entry name" value="MenE"/>
</dbReference>
<dbReference type="InterPro" id="IPR045851">
    <property type="entry name" value="AMP-bd_C_sf"/>
</dbReference>
<dbReference type="HAMAP" id="MF_00731">
    <property type="entry name" value="MenE"/>
    <property type="match status" value="1"/>
</dbReference>
<dbReference type="Pfam" id="PF00501">
    <property type="entry name" value="AMP-binding"/>
    <property type="match status" value="1"/>
</dbReference>
<comment type="pathway">
    <text evidence="5">Quinol/quinone metabolism; 1,4-dihydroxy-2-naphthoate biosynthesis; 1,4-dihydroxy-2-naphthoate from chorismate: step 5/7.</text>
</comment>
<dbReference type="GO" id="GO:0008756">
    <property type="term" value="F:o-succinylbenzoate-CoA ligase activity"/>
    <property type="evidence" value="ECO:0007669"/>
    <property type="project" value="UniProtKB-UniRule"/>
</dbReference>
<evidence type="ECO:0000313" key="8">
    <source>
        <dbReference type="EMBL" id="SFE37181.1"/>
    </source>
</evidence>
<dbReference type="OrthoDB" id="9762242at2"/>
<dbReference type="InterPro" id="IPR020845">
    <property type="entry name" value="AMP-binding_CS"/>
</dbReference>
<keyword evidence="4 5" id="KW-0067">ATP-binding</keyword>
<dbReference type="GO" id="GO:0009234">
    <property type="term" value="P:menaquinone biosynthetic process"/>
    <property type="evidence" value="ECO:0007669"/>
    <property type="project" value="UniProtKB-UniRule"/>
</dbReference>
<dbReference type="UniPathway" id="UPA00079"/>
<dbReference type="GO" id="GO:0031956">
    <property type="term" value="F:medium-chain fatty acid-CoA ligase activity"/>
    <property type="evidence" value="ECO:0007669"/>
    <property type="project" value="TreeGrafter"/>
</dbReference>
<evidence type="ECO:0000259" key="7">
    <source>
        <dbReference type="Pfam" id="PF13193"/>
    </source>
</evidence>
<dbReference type="NCBIfam" id="NF002966">
    <property type="entry name" value="PRK03640.1"/>
    <property type="match status" value="1"/>
</dbReference>
<evidence type="ECO:0000313" key="9">
    <source>
        <dbReference type="Proteomes" id="UP000199516"/>
    </source>
</evidence>
<dbReference type="PANTHER" id="PTHR43201">
    <property type="entry name" value="ACYL-COA SYNTHETASE"/>
    <property type="match status" value="1"/>
</dbReference>
<feature type="domain" description="AMP-dependent synthetase/ligase" evidence="6">
    <location>
        <begin position="10"/>
        <end position="351"/>
    </location>
</feature>
<sequence>MTKVLPNWLKKRAFVTPDRTAIEYKDQQYTFKQLHQLTGEKAGQLAAAGVKKGDVGAILLKNHPDTVIMIHALFYIGVQVVMLNNKLSKDELTWQLEDSQASFVITETTFLNKVETQHQWSVWTMDEMSEWPSITAAVKEEHDLDDIATVMYTSGTTGYPKGVIQTYGNHWWSAVGSALNLGLSENDSWYCSVPVFHISGLSILMRSVIYGMTVILAEKFSAKEANWHIHENGVTIMSVVPTMLNRMVHELGESIYPSSFRCMLLGGGPAPESLLKKCKTKKIPVFQSYGMTETSSQIVTLSPDDSLRKLGSAGKALMPSQVRINTEDKEAKPGEEGEILVKGPNVTRGYLNNLAATEKAIHEGWFYTGDIGYLDKEGFLYVLDRRSDLIISGGENIYPAEIESVLSSFPAVQEAGVIGKKDEEWGEVPVAFVVVNAQSAETIIREIKTYCEERLASYKVPRKIIPCNKLPRNAAGKLLRRELRKTLGDQDEA</sequence>
<gene>
    <name evidence="5" type="primary">menE</name>
    <name evidence="8" type="ORF">SAMN05192532_101564</name>
</gene>
<dbReference type="InterPro" id="IPR025110">
    <property type="entry name" value="AMP-bd_C"/>
</dbReference>
<keyword evidence="1 5" id="KW-0474">Menaquinone biosynthesis</keyword>
<dbReference type="Proteomes" id="UP000199516">
    <property type="component" value="Unassembled WGS sequence"/>
</dbReference>
<reference evidence="8 9" key="1">
    <citation type="submission" date="2016-10" db="EMBL/GenBank/DDBJ databases">
        <authorList>
            <person name="de Groot N.N."/>
        </authorList>
    </citation>
    <scope>NUCLEOTIDE SEQUENCE [LARGE SCALE GENOMIC DNA]</scope>
    <source>
        <strain evidence="8 9">DSM 23995</strain>
    </source>
</reference>
<accession>A0A1I1ZZY2</accession>
<comment type="pathway">
    <text evidence="5">Quinol/quinone metabolism; menaquinone biosynthesis.</text>
</comment>
<dbReference type="CDD" id="cd05912">
    <property type="entry name" value="OSB_CoA_lg"/>
    <property type="match status" value="1"/>
</dbReference>
<dbReference type="GO" id="GO:0006631">
    <property type="term" value="P:fatty acid metabolic process"/>
    <property type="evidence" value="ECO:0007669"/>
    <property type="project" value="TreeGrafter"/>
</dbReference>
<evidence type="ECO:0000256" key="3">
    <source>
        <dbReference type="ARBA" id="ARBA00022741"/>
    </source>
</evidence>
<dbReference type="EMBL" id="FONT01000001">
    <property type="protein sequence ID" value="SFE37181.1"/>
    <property type="molecule type" value="Genomic_DNA"/>
</dbReference>
<dbReference type="GO" id="GO:0005524">
    <property type="term" value="F:ATP binding"/>
    <property type="evidence" value="ECO:0007669"/>
    <property type="project" value="UniProtKB-KW"/>
</dbReference>
<dbReference type="RefSeq" id="WP_091657020.1">
    <property type="nucleotide sequence ID" value="NZ_FONT01000001.1"/>
</dbReference>
<dbReference type="SUPFAM" id="SSF56801">
    <property type="entry name" value="Acetyl-CoA synthetase-like"/>
    <property type="match status" value="1"/>
</dbReference>
<name>A0A1I1ZZY2_9BACI</name>
<comment type="catalytic activity">
    <reaction evidence="5">
        <text>2-succinylbenzoate + ATP + CoA = 2-succinylbenzoyl-CoA + AMP + diphosphate</text>
        <dbReference type="Rhea" id="RHEA:17009"/>
        <dbReference type="ChEBI" id="CHEBI:18325"/>
        <dbReference type="ChEBI" id="CHEBI:30616"/>
        <dbReference type="ChEBI" id="CHEBI:33019"/>
        <dbReference type="ChEBI" id="CHEBI:57287"/>
        <dbReference type="ChEBI" id="CHEBI:57364"/>
        <dbReference type="ChEBI" id="CHEBI:456215"/>
        <dbReference type="EC" id="6.2.1.26"/>
    </reaction>
</comment>
<dbReference type="NCBIfam" id="TIGR01923">
    <property type="entry name" value="menE"/>
    <property type="match status" value="1"/>
</dbReference>
<dbReference type="PANTHER" id="PTHR43201:SF5">
    <property type="entry name" value="MEDIUM-CHAIN ACYL-COA LIGASE ACSF2, MITOCHONDRIAL"/>
    <property type="match status" value="1"/>
</dbReference>
<protein>
    <recommendedName>
        <fullName evidence="5">2-succinylbenzoate--CoA ligase</fullName>
        <ecNumber evidence="5">6.2.1.26</ecNumber>
    </recommendedName>
    <alternativeName>
        <fullName evidence="5">o-succinylbenzoyl-CoA synthetase</fullName>
        <shortName evidence="5">OSB-CoA synthetase</shortName>
    </alternativeName>
</protein>
<keyword evidence="9" id="KW-1185">Reference proteome</keyword>
<dbReference type="InterPro" id="IPR000873">
    <property type="entry name" value="AMP-dep_synth/lig_dom"/>
</dbReference>
<dbReference type="Gene3D" id="3.40.50.12780">
    <property type="entry name" value="N-terminal domain of ligase-like"/>
    <property type="match status" value="1"/>
</dbReference>